<dbReference type="InterPro" id="IPR050555">
    <property type="entry name" value="Bact_Solute-Bind_Prot2"/>
</dbReference>
<dbReference type="PANTHER" id="PTHR30036:SF7">
    <property type="entry name" value="ABC TRANSPORTER PERIPLASMIC-BINDING PROTEIN YPHF"/>
    <property type="match status" value="1"/>
</dbReference>
<feature type="domain" description="Periplasmic binding protein" evidence="4">
    <location>
        <begin position="50"/>
        <end position="291"/>
    </location>
</feature>
<feature type="signal peptide" evidence="3">
    <location>
        <begin position="1"/>
        <end position="30"/>
    </location>
</feature>
<proteinExistence type="inferred from homology"/>
<comment type="similarity">
    <text evidence="2">Belongs to the bacterial solute-binding protein 2 family.</text>
</comment>
<evidence type="ECO:0000256" key="1">
    <source>
        <dbReference type="ARBA" id="ARBA00004196"/>
    </source>
</evidence>
<name>A0ABW2K956_9ACTN</name>
<organism evidence="5 6">
    <name type="scientific">Marinactinospora rubrisoli</name>
    <dbReference type="NCBI Taxonomy" id="2715399"/>
    <lineage>
        <taxon>Bacteria</taxon>
        <taxon>Bacillati</taxon>
        <taxon>Actinomycetota</taxon>
        <taxon>Actinomycetes</taxon>
        <taxon>Streptosporangiales</taxon>
        <taxon>Nocardiopsidaceae</taxon>
        <taxon>Marinactinospora</taxon>
    </lineage>
</organism>
<sequence>MGLQRRRRRSAALLAGGLLLLAGCTNGRPADGTAVSDAAPVQPVDAPITVAVISHSRPGDIFWDVVKSGAEEAGRQQNITVNYAGDGDPTQQSQLIDNAVAQGVDGLVVSMANPEGVRASVESAVAAGIPVITINSGMAESAEYGAVTHVGQSEHMAGEQAGERLREAGMEHVLCVIHEAGSVTQEERCAGAAEGFGGTVENIQVDISNTADARTTIQNKLMSDDSVDGVLTLNPAVATSALGAIRDAGSGAGLATFDVSADIIDAVEAGDMLFAIDQQPYAQGYVGVTLMGLKVRNGNDVGGGQPVYSGPAFITAENADQVGQYAERGTR</sequence>
<dbReference type="Pfam" id="PF13407">
    <property type="entry name" value="Peripla_BP_4"/>
    <property type="match status" value="1"/>
</dbReference>
<reference evidence="6" key="1">
    <citation type="journal article" date="2019" name="Int. J. Syst. Evol. Microbiol.">
        <title>The Global Catalogue of Microorganisms (GCM) 10K type strain sequencing project: providing services to taxonomists for standard genome sequencing and annotation.</title>
        <authorList>
            <consortium name="The Broad Institute Genomics Platform"/>
            <consortium name="The Broad Institute Genome Sequencing Center for Infectious Disease"/>
            <person name="Wu L."/>
            <person name="Ma J."/>
        </authorList>
    </citation>
    <scope>NUCLEOTIDE SEQUENCE [LARGE SCALE GENOMIC DNA]</scope>
    <source>
        <strain evidence="6">CGMCC 4.7382</strain>
    </source>
</reference>
<dbReference type="RefSeq" id="WP_379868287.1">
    <property type="nucleotide sequence ID" value="NZ_JBHTBH010000001.1"/>
</dbReference>
<keyword evidence="3" id="KW-0732">Signal</keyword>
<keyword evidence="6" id="KW-1185">Reference proteome</keyword>
<dbReference type="Proteomes" id="UP001596540">
    <property type="component" value="Unassembled WGS sequence"/>
</dbReference>
<evidence type="ECO:0000313" key="6">
    <source>
        <dbReference type="Proteomes" id="UP001596540"/>
    </source>
</evidence>
<dbReference type="PROSITE" id="PS51257">
    <property type="entry name" value="PROKAR_LIPOPROTEIN"/>
    <property type="match status" value="1"/>
</dbReference>
<dbReference type="Gene3D" id="3.40.50.2300">
    <property type="match status" value="2"/>
</dbReference>
<accession>A0ABW2K956</accession>
<comment type="caution">
    <text evidence="5">The sequence shown here is derived from an EMBL/GenBank/DDBJ whole genome shotgun (WGS) entry which is preliminary data.</text>
</comment>
<dbReference type="EMBL" id="JBHTBH010000001">
    <property type="protein sequence ID" value="MFC7326502.1"/>
    <property type="molecule type" value="Genomic_DNA"/>
</dbReference>
<dbReference type="InterPro" id="IPR028082">
    <property type="entry name" value="Peripla_BP_I"/>
</dbReference>
<evidence type="ECO:0000259" key="4">
    <source>
        <dbReference type="Pfam" id="PF13407"/>
    </source>
</evidence>
<dbReference type="PANTHER" id="PTHR30036">
    <property type="entry name" value="D-XYLOSE-BINDING PERIPLASMIC PROTEIN"/>
    <property type="match status" value="1"/>
</dbReference>
<comment type="subcellular location">
    <subcellularLocation>
        <location evidence="1">Cell envelope</location>
    </subcellularLocation>
</comment>
<dbReference type="InterPro" id="IPR025997">
    <property type="entry name" value="SBP_2_dom"/>
</dbReference>
<evidence type="ECO:0000313" key="5">
    <source>
        <dbReference type="EMBL" id="MFC7326502.1"/>
    </source>
</evidence>
<evidence type="ECO:0000256" key="3">
    <source>
        <dbReference type="SAM" id="SignalP"/>
    </source>
</evidence>
<gene>
    <name evidence="5" type="ORF">ACFQRF_02000</name>
</gene>
<feature type="chain" id="PRO_5046439722" evidence="3">
    <location>
        <begin position="31"/>
        <end position="331"/>
    </location>
</feature>
<dbReference type="SUPFAM" id="SSF53822">
    <property type="entry name" value="Periplasmic binding protein-like I"/>
    <property type="match status" value="1"/>
</dbReference>
<evidence type="ECO:0000256" key="2">
    <source>
        <dbReference type="ARBA" id="ARBA00007639"/>
    </source>
</evidence>
<protein>
    <submittedName>
        <fullName evidence="5">Substrate-binding domain-containing protein</fullName>
    </submittedName>
</protein>